<accession>A0A2Z4ANL7</accession>
<proteinExistence type="predicted"/>
<dbReference type="KEGG" id="mtar:DF168_00258"/>
<dbReference type="EMBL" id="CP029803">
    <property type="protein sequence ID" value="AWT59082.1"/>
    <property type="molecule type" value="Genomic_DNA"/>
</dbReference>
<reference evidence="1 2" key="1">
    <citation type="submission" date="2018-06" db="EMBL/GenBank/DDBJ databases">
        <title>Draft Genome Sequence of a Novel Marine Bacterium Related to the Verrucomicrobia.</title>
        <authorList>
            <person name="Vosseberg J."/>
            <person name="Martijn J."/>
            <person name="Ettema T.J.G."/>
        </authorList>
    </citation>
    <scope>NUCLEOTIDE SEQUENCE [LARGE SCALE GENOMIC DNA]</scope>
    <source>
        <strain evidence="1">TARA_B100001123</strain>
    </source>
</reference>
<dbReference type="Proteomes" id="UP000247465">
    <property type="component" value="Chromosome"/>
</dbReference>
<organism evidence="1 2">
    <name type="scientific">Candidatus Moanibacter tarae</name>
    <dbReference type="NCBI Taxonomy" id="2200854"/>
    <lineage>
        <taxon>Bacteria</taxon>
        <taxon>Pseudomonadati</taxon>
        <taxon>Verrucomicrobiota</taxon>
        <taxon>Opitutia</taxon>
        <taxon>Puniceicoccales</taxon>
        <taxon>Puniceicoccales incertae sedis</taxon>
        <taxon>Candidatus Moanibacter</taxon>
    </lineage>
</organism>
<evidence type="ECO:0000313" key="2">
    <source>
        <dbReference type="Proteomes" id="UP000247465"/>
    </source>
</evidence>
<evidence type="ECO:0000313" key="1">
    <source>
        <dbReference type="EMBL" id="AWT59082.1"/>
    </source>
</evidence>
<sequence length="155" mass="16879">MEGVRLSYWDSVDQGVKNALSNGRVGTPVFVRWTLLTAVGTELVDGYICLMAERVISWFGSGPERVYSLPTDRSGFLSVSVEFISGQTALLTAGPSQGCPSVDFFMLGSEGAAYKRENQIGFDREDFESEESNTSRVMRMLVKDSLSSGNPVCAV</sequence>
<protein>
    <submittedName>
        <fullName evidence="1">Uncharacterized protein</fullName>
    </submittedName>
</protein>
<name>A0A2Z4ANL7_9BACT</name>
<gene>
    <name evidence="1" type="ORF">DF168_00258</name>
</gene>
<dbReference type="AlphaFoldDB" id="A0A2Z4ANL7"/>